<dbReference type="RefSeq" id="WP_344036522.1">
    <property type="nucleotide sequence ID" value="NZ_BAAAKE010000005.1"/>
</dbReference>
<protein>
    <submittedName>
        <fullName evidence="1">Uncharacterized protein</fullName>
    </submittedName>
</protein>
<gene>
    <name evidence="1" type="ORF">ACFPFM_07780</name>
</gene>
<evidence type="ECO:0000313" key="1">
    <source>
        <dbReference type="EMBL" id="MFC5053657.1"/>
    </source>
</evidence>
<dbReference type="EMBL" id="JBHSJB010000007">
    <property type="protein sequence ID" value="MFC5053657.1"/>
    <property type="molecule type" value="Genomic_DNA"/>
</dbReference>
<reference evidence="2" key="1">
    <citation type="journal article" date="2019" name="Int. J. Syst. Evol. Microbiol.">
        <title>The Global Catalogue of Microorganisms (GCM) 10K type strain sequencing project: providing services to taxonomists for standard genome sequencing and annotation.</title>
        <authorList>
            <consortium name="The Broad Institute Genomics Platform"/>
            <consortium name="The Broad Institute Genome Sequencing Center for Infectious Disease"/>
            <person name="Wu L."/>
            <person name="Ma J."/>
        </authorList>
    </citation>
    <scope>NUCLEOTIDE SEQUENCE [LARGE SCALE GENOMIC DNA]</scope>
    <source>
        <strain evidence="2">KCTC 12848</strain>
    </source>
</reference>
<proteinExistence type="predicted"/>
<dbReference type="Proteomes" id="UP001595833">
    <property type="component" value="Unassembled WGS sequence"/>
</dbReference>
<keyword evidence="2" id="KW-1185">Reference proteome</keyword>
<name>A0ABV9XWT5_9PSEU</name>
<evidence type="ECO:0000313" key="2">
    <source>
        <dbReference type="Proteomes" id="UP001595833"/>
    </source>
</evidence>
<sequence>MTTTLDAEIDALVNEAKSTLDPADWQNLDAARRAIAADPMIGIQALLNVMSPAPVVPTMTAAQQDRLRRAQAEATAAGSTLTHRVTDSGHLLLTDTYQDETVTGVVDRDGNITL</sequence>
<comment type="caution">
    <text evidence="1">The sequence shown here is derived from an EMBL/GenBank/DDBJ whole genome shotgun (WGS) entry which is preliminary data.</text>
</comment>
<accession>A0ABV9XWT5</accession>
<organism evidence="1 2">
    <name type="scientific">Saccharothrix xinjiangensis</name>
    <dbReference type="NCBI Taxonomy" id="204798"/>
    <lineage>
        <taxon>Bacteria</taxon>
        <taxon>Bacillati</taxon>
        <taxon>Actinomycetota</taxon>
        <taxon>Actinomycetes</taxon>
        <taxon>Pseudonocardiales</taxon>
        <taxon>Pseudonocardiaceae</taxon>
        <taxon>Saccharothrix</taxon>
    </lineage>
</organism>